<sequence>MHGFYFKEISGKFHPWQRSFQFWVRATNIYTGYKVCQFRVSLEKDAKKQEQMWESQQKQATDKIYFVCSDLGGFVTLISDNRSCSPARGRKRGEYQEIHSVRYGMLNRKPLAQYIALRLWSHNSCGRLLIFSTPVVARYDALDQQGRNEWIEGPHNKCGRLLIFPTQCPRI</sequence>
<organism evidence="1 2">
    <name type="scientific">Brassica cretica</name>
    <name type="common">Mustard</name>
    <dbReference type="NCBI Taxonomy" id="69181"/>
    <lineage>
        <taxon>Eukaryota</taxon>
        <taxon>Viridiplantae</taxon>
        <taxon>Streptophyta</taxon>
        <taxon>Embryophyta</taxon>
        <taxon>Tracheophyta</taxon>
        <taxon>Spermatophyta</taxon>
        <taxon>Magnoliopsida</taxon>
        <taxon>eudicotyledons</taxon>
        <taxon>Gunneridae</taxon>
        <taxon>Pentapetalae</taxon>
        <taxon>rosids</taxon>
        <taxon>malvids</taxon>
        <taxon>Brassicales</taxon>
        <taxon>Brassicaceae</taxon>
        <taxon>Brassiceae</taxon>
        <taxon>Brassica</taxon>
    </lineage>
</organism>
<evidence type="ECO:0000313" key="1">
    <source>
        <dbReference type="EMBL" id="KAF3567510.1"/>
    </source>
</evidence>
<dbReference type="Proteomes" id="UP000266723">
    <property type="component" value="Unassembled WGS sequence"/>
</dbReference>
<accession>A0ABQ7D919</accession>
<keyword evidence="2" id="KW-1185">Reference proteome</keyword>
<name>A0ABQ7D919_BRACR</name>
<dbReference type="EMBL" id="QGKV02000759">
    <property type="protein sequence ID" value="KAF3567510.1"/>
    <property type="molecule type" value="Genomic_DNA"/>
</dbReference>
<reference evidence="1 2" key="1">
    <citation type="journal article" date="2020" name="BMC Genomics">
        <title>Intraspecific diversification of the crop wild relative Brassica cretica Lam. using demographic model selection.</title>
        <authorList>
            <person name="Kioukis A."/>
            <person name="Michalopoulou V.A."/>
            <person name="Briers L."/>
            <person name="Pirintsos S."/>
            <person name="Studholme D.J."/>
            <person name="Pavlidis P."/>
            <person name="Sarris P.F."/>
        </authorList>
    </citation>
    <scope>NUCLEOTIDE SEQUENCE [LARGE SCALE GENOMIC DNA]</scope>
    <source>
        <strain evidence="2">cv. PFS-1207/04</strain>
    </source>
</reference>
<protein>
    <submittedName>
        <fullName evidence="1">Uncharacterized protein</fullName>
    </submittedName>
</protein>
<comment type="caution">
    <text evidence="1">The sequence shown here is derived from an EMBL/GenBank/DDBJ whole genome shotgun (WGS) entry which is preliminary data.</text>
</comment>
<gene>
    <name evidence="1" type="ORF">DY000_02016162</name>
</gene>
<evidence type="ECO:0000313" key="2">
    <source>
        <dbReference type="Proteomes" id="UP000266723"/>
    </source>
</evidence>
<proteinExistence type="predicted"/>